<dbReference type="InterPro" id="IPR014729">
    <property type="entry name" value="Rossmann-like_a/b/a_fold"/>
</dbReference>
<sequence>MTRRILVPYDGSPLSERALEHTLEEFPAASVTTIYVIDPVSSVYDVETGGLPVSEDWYEDAQERASEIHAAAEQLAGSHDVELTTITVVGQPAREILDYVSDHDVDQVVMGSHGRKGIGRAFLGSVAETVTRRAPVPVTVVK</sequence>
<dbReference type="AlphaFoldDB" id="A0A1I6M3F1"/>
<name>A0A1I6M3F1_9EURY</name>
<dbReference type="PANTHER" id="PTHR46268:SF24">
    <property type="entry name" value="UNIVERSAL STRESS PROTEIN"/>
    <property type="match status" value="1"/>
</dbReference>
<dbReference type="InterPro" id="IPR006016">
    <property type="entry name" value="UspA"/>
</dbReference>
<evidence type="ECO:0000313" key="3">
    <source>
        <dbReference type="EMBL" id="SFS10168.1"/>
    </source>
</evidence>
<dbReference type="InterPro" id="IPR006015">
    <property type="entry name" value="Universal_stress_UspA"/>
</dbReference>
<dbReference type="PANTHER" id="PTHR46268">
    <property type="entry name" value="STRESS RESPONSE PROTEIN NHAX"/>
    <property type="match status" value="1"/>
</dbReference>
<dbReference type="EMBL" id="FOZK01000004">
    <property type="protein sequence ID" value="SFS10168.1"/>
    <property type="molecule type" value="Genomic_DNA"/>
</dbReference>
<organism evidence="3 4">
    <name type="scientific">Halomicrobium zhouii</name>
    <dbReference type="NCBI Taxonomy" id="767519"/>
    <lineage>
        <taxon>Archaea</taxon>
        <taxon>Methanobacteriati</taxon>
        <taxon>Methanobacteriota</taxon>
        <taxon>Stenosarchaea group</taxon>
        <taxon>Halobacteria</taxon>
        <taxon>Halobacteriales</taxon>
        <taxon>Haloarculaceae</taxon>
        <taxon>Halomicrobium</taxon>
    </lineage>
</organism>
<dbReference type="Gene3D" id="3.40.50.620">
    <property type="entry name" value="HUPs"/>
    <property type="match status" value="1"/>
</dbReference>
<dbReference type="SUPFAM" id="SSF52402">
    <property type="entry name" value="Adenine nucleotide alpha hydrolases-like"/>
    <property type="match status" value="1"/>
</dbReference>
<protein>
    <submittedName>
        <fullName evidence="3">Nucleotide-binding universal stress protein, UspA family</fullName>
    </submittedName>
</protein>
<dbReference type="RefSeq" id="WP_089818422.1">
    <property type="nucleotide sequence ID" value="NZ_FOZK01000004.1"/>
</dbReference>
<dbReference type="Proteomes" id="UP000199062">
    <property type="component" value="Unassembled WGS sequence"/>
</dbReference>
<dbReference type="PRINTS" id="PR01438">
    <property type="entry name" value="UNVRSLSTRESS"/>
</dbReference>
<accession>A0A1I6M3F1</accession>
<gene>
    <name evidence="3" type="ORF">SAMN05216559_3673</name>
</gene>
<dbReference type="CDD" id="cd00293">
    <property type="entry name" value="USP-like"/>
    <property type="match status" value="1"/>
</dbReference>
<dbReference type="Pfam" id="PF00582">
    <property type="entry name" value="Usp"/>
    <property type="match status" value="1"/>
</dbReference>
<dbReference type="OrthoDB" id="105697at2157"/>
<keyword evidence="4" id="KW-1185">Reference proteome</keyword>
<proteinExistence type="inferred from homology"/>
<dbReference type="STRING" id="767519.SAMN05216559_3673"/>
<evidence type="ECO:0000259" key="2">
    <source>
        <dbReference type="Pfam" id="PF00582"/>
    </source>
</evidence>
<comment type="similarity">
    <text evidence="1">Belongs to the universal stress protein A family.</text>
</comment>
<reference evidence="3 4" key="1">
    <citation type="submission" date="2016-10" db="EMBL/GenBank/DDBJ databases">
        <authorList>
            <person name="de Groot N.N."/>
        </authorList>
    </citation>
    <scope>NUCLEOTIDE SEQUENCE [LARGE SCALE GENOMIC DNA]</scope>
    <source>
        <strain evidence="3 4">CGMCC 1.10457</strain>
    </source>
</reference>
<evidence type="ECO:0000256" key="1">
    <source>
        <dbReference type="ARBA" id="ARBA00008791"/>
    </source>
</evidence>
<evidence type="ECO:0000313" key="4">
    <source>
        <dbReference type="Proteomes" id="UP000199062"/>
    </source>
</evidence>
<feature type="domain" description="UspA" evidence="2">
    <location>
        <begin position="1"/>
        <end position="142"/>
    </location>
</feature>